<dbReference type="Gene3D" id="3.40.50.200">
    <property type="entry name" value="Peptidase S8/S53 domain"/>
    <property type="match status" value="1"/>
</dbReference>
<evidence type="ECO:0000313" key="7">
    <source>
        <dbReference type="Proteomes" id="UP001209878"/>
    </source>
</evidence>
<gene>
    <name evidence="6" type="ORF">NP493_5506g00006</name>
</gene>
<proteinExistence type="inferred from homology"/>
<feature type="domain" description="Peptidase S8/S53" evidence="5">
    <location>
        <begin position="36"/>
        <end position="188"/>
    </location>
</feature>
<dbReference type="EMBL" id="JAODUO010005491">
    <property type="protein sequence ID" value="KAK2140898.1"/>
    <property type="molecule type" value="Genomic_DNA"/>
</dbReference>
<reference evidence="6" key="1">
    <citation type="journal article" date="2023" name="Mol. Biol. Evol.">
        <title>Third-Generation Sequencing Reveals the Adaptive Role of the Epigenome in Three Deep-Sea Polychaetes.</title>
        <authorList>
            <person name="Perez M."/>
            <person name="Aroh O."/>
            <person name="Sun Y."/>
            <person name="Lan Y."/>
            <person name="Juniper S.K."/>
            <person name="Young C.R."/>
            <person name="Angers B."/>
            <person name="Qian P.Y."/>
        </authorList>
    </citation>
    <scope>NUCLEOTIDE SEQUENCE</scope>
    <source>
        <strain evidence="6">R07B-5</strain>
    </source>
</reference>
<protein>
    <recommendedName>
        <fullName evidence="5">Peptidase S8/S53 domain-containing protein</fullName>
    </recommendedName>
</protein>
<evidence type="ECO:0000256" key="4">
    <source>
        <dbReference type="PROSITE-ProRule" id="PRU01240"/>
    </source>
</evidence>
<dbReference type="GO" id="GO:0004252">
    <property type="term" value="F:serine-type endopeptidase activity"/>
    <property type="evidence" value="ECO:0007669"/>
    <property type="project" value="InterPro"/>
</dbReference>
<comment type="caution">
    <text evidence="6">The sequence shown here is derived from an EMBL/GenBank/DDBJ whole genome shotgun (WGS) entry which is preliminary data.</text>
</comment>
<keyword evidence="3" id="KW-0720">Serine protease</keyword>
<dbReference type="PANTHER" id="PTHR42884">
    <property type="entry name" value="PROPROTEIN CONVERTASE SUBTILISIN/KEXIN-RELATED"/>
    <property type="match status" value="1"/>
</dbReference>
<dbReference type="AlphaFoldDB" id="A0AAD9IUP3"/>
<dbReference type="GO" id="GO:0005802">
    <property type="term" value="C:trans-Golgi network"/>
    <property type="evidence" value="ECO:0007669"/>
    <property type="project" value="TreeGrafter"/>
</dbReference>
<organism evidence="6 7">
    <name type="scientific">Ridgeia piscesae</name>
    <name type="common">Tubeworm</name>
    <dbReference type="NCBI Taxonomy" id="27915"/>
    <lineage>
        <taxon>Eukaryota</taxon>
        <taxon>Metazoa</taxon>
        <taxon>Spiralia</taxon>
        <taxon>Lophotrochozoa</taxon>
        <taxon>Annelida</taxon>
        <taxon>Polychaeta</taxon>
        <taxon>Sedentaria</taxon>
        <taxon>Canalipalpata</taxon>
        <taxon>Sabellida</taxon>
        <taxon>Siboglinidae</taxon>
        <taxon>Ridgeia</taxon>
    </lineage>
</organism>
<dbReference type="Proteomes" id="UP001209878">
    <property type="component" value="Unassembled WGS sequence"/>
</dbReference>
<dbReference type="GO" id="GO:0016485">
    <property type="term" value="P:protein processing"/>
    <property type="evidence" value="ECO:0007669"/>
    <property type="project" value="TreeGrafter"/>
</dbReference>
<dbReference type="InterPro" id="IPR036852">
    <property type="entry name" value="Peptidase_S8/S53_dom_sf"/>
</dbReference>
<dbReference type="InterPro" id="IPR000209">
    <property type="entry name" value="Peptidase_S8/S53_dom"/>
</dbReference>
<keyword evidence="1" id="KW-0645">Protease</keyword>
<dbReference type="PANTHER" id="PTHR42884:SF28">
    <property type="entry name" value="PROPROTEIN CONVERTASE SUBTILISIN_KEXIN TYPE 7"/>
    <property type="match status" value="1"/>
</dbReference>
<accession>A0AAD9IUP3</accession>
<sequence length="207" mass="22675">MKVWERNITGRGVTAAVVDDGTRWPGDSSRSEFALWSGVAFGAKVAGIRLLDGPMTDGLEAQAFMQNMAVNDVYSCRWVCGYLNKHSYTCDVLNSWGPEDDGKTVDGPHYLARRAMRYGTDYGRRGYGAIYVVASGNGGHKNDNCNYDGYANSVYTITIGAVDEVRQMPYYAEECASMLAVTYSSGGIRKRSIVSCPVVMVILKLNT</sequence>
<keyword evidence="7" id="KW-1185">Reference proteome</keyword>
<keyword evidence="2" id="KW-0378">Hydrolase</keyword>
<comment type="similarity">
    <text evidence="4">Belongs to the peptidase S8 family.</text>
</comment>
<evidence type="ECO:0000256" key="3">
    <source>
        <dbReference type="ARBA" id="ARBA00022825"/>
    </source>
</evidence>
<evidence type="ECO:0000259" key="5">
    <source>
        <dbReference type="Pfam" id="PF00082"/>
    </source>
</evidence>
<dbReference type="GO" id="GO:0000139">
    <property type="term" value="C:Golgi membrane"/>
    <property type="evidence" value="ECO:0007669"/>
    <property type="project" value="TreeGrafter"/>
</dbReference>
<evidence type="ECO:0000313" key="6">
    <source>
        <dbReference type="EMBL" id="KAK2140898.1"/>
    </source>
</evidence>
<dbReference type="PROSITE" id="PS51892">
    <property type="entry name" value="SUBTILASE"/>
    <property type="match status" value="1"/>
</dbReference>
<name>A0AAD9IUP3_RIDPI</name>
<evidence type="ECO:0000256" key="2">
    <source>
        <dbReference type="ARBA" id="ARBA00022801"/>
    </source>
</evidence>
<evidence type="ECO:0000256" key="1">
    <source>
        <dbReference type="ARBA" id="ARBA00022670"/>
    </source>
</evidence>
<dbReference type="Pfam" id="PF00082">
    <property type="entry name" value="Peptidase_S8"/>
    <property type="match status" value="1"/>
</dbReference>
<comment type="caution">
    <text evidence="4">Lacks conserved residue(s) required for the propagation of feature annotation.</text>
</comment>
<dbReference type="SUPFAM" id="SSF52743">
    <property type="entry name" value="Subtilisin-like"/>
    <property type="match status" value="1"/>
</dbReference>